<comment type="caution">
    <text evidence="2">The sequence shown here is derived from an EMBL/GenBank/DDBJ whole genome shotgun (WGS) entry which is preliminary data.</text>
</comment>
<evidence type="ECO:0000256" key="1">
    <source>
        <dbReference type="SAM" id="SignalP"/>
    </source>
</evidence>
<reference evidence="2 3" key="1">
    <citation type="submission" date="2016-01" db="EMBL/GenBank/DDBJ databases">
        <title>Whole genome sequencing of Bhargavaea cecembensis T14.</title>
        <authorList>
            <person name="Hong K.W."/>
        </authorList>
    </citation>
    <scope>NUCLEOTIDE SEQUENCE [LARGE SCALE GENOMIC DNA]</scope>
    <source>
        <strain evidence="2 3">T14</strain>
    </source>
</reference>
<organism evidence="2 3">
    <name type="scientific">Bhargavaea cecembensis</name>
    <dbReference type="NCBI Taxonomy" id="394098"/>
    <lineage>
        <taxon>Bacteria</taxon>
        <taxon>Bacillati</taxon>
        <taxon>Bacillota</taxon>
        <taxon>Bacilli</taxon>
        <taxon>Bacillales</taxon>
        <taxon>Caryophanaceae</taxon>
        <taxon>Bhargavaea</taxon>
    </lineage>
</organism>
<proteinExistence type="predicted"/>
<feature type="chain" id="PRO_5007858205" description="Lipoprotein" evidence="1">
    <location>
        <begin position="26"/>
        <end position="133"/>
    </location>
</feature>
<protein>
    <recommendedName>
        <fullName evidence="4">Lipoprotein</fullName>
    </recommendedName>
</protein>
<sequence>MKNLLLAASIAAMVLISGCGAPKTAADHGSGLSVEMQTGGQYRHVQLIRYENGEKVPDENVVNADGSQFEDGEVIWFDVQPGEWKETTAFALSVSTDGTGTGARQTKPVKLEGGKEWAHAVFNDDGLTIEQAE</sequence>
<evidence type="ECO:0000313" key="3">
    <source>
        <dbReference type="Proteomes" id="UP000076490"/>
    </source>
</evidence>
<evidence type="ECO:0000313" key="2">
    <source>
        <dbReference type="EMBL" id="KZE36904.1"/>
    </source>
</evidence>
<accession>A0A165GLW4</accession>
<dbReference type="PROSITE" id="PS51257">
    <property type="entry name" value="PROKAR_LIPOPROTEIN"/>
    <property type="match status" value="1"/>
</dbReference>
<dbReference type="EMBL" id="LQNT01000012">
    <property type="protein sequence ID" value="KZE36904.1"/>
    <property type="molecule type" value="Genomic_DNA"/>
</dbReference>
<gene>
    <name evidence="2" type="ORF">AV656_14090</name>
</gene>
<dbReference type="AlphaFoldDB" id="A0A165GLW4"/>
<evidence type="ECO:0008006" key="4">
    <source>
        <dbReference type="Google" id="ProtNLM"/>
    </source>
</evidence>
<dbReference type="Proteomes" id="UP000076490">
    <property type="component" value="Unassembled WGS sequence"/>
</dbReference>
<feature type="signal peptide" evidence="1">
    <location>
        <begin position="1"/>
        <end position="25"/>
    </location>
</feature>
<keyword evidence="1" id="KW-0732">Signal</keyword>
<name>A0A165GLW4_9BACL</name>
<dbReference type="OrthoDB" id="2451700at2"/>
<dbReference type="RefSeq" id="WP_063183248.1">
    <property type="nucleotide sequence ID" value="NZ_LQNT01000012.1"/>
</dbReference>